<dbReference type="FunFam" id="3.30.530.20:FF:000048">
    <property type="entry name" value="Sreptomyces cyclase/dehydrase family protein"/>
    <property type="match status" value="1"/>
</dbReference>
<dbReference type="SUPFAM" id="SSF55961">
    <property type="entry name" value="Bet v1-like"/>
    <property type="match status" value="1"/>
</dbReference>
<comment type="function">
    <text evidence="3">Required for the function of coenzyme Q in the respiratory chain. May serve as a chaperone or may be involved in the transport of Q6 from its site of synthesis to the catalytic sites of the respiratory complexes.</text>
</comment>
<dbReference type="OrthoDB" id="292693at2759"/>
<evidence type="ECO:0000313" key="5">
    <source>
        <dbReference type="EMBL" id="KAE8379407.1"/>
    </source>
</evidence>
<evidence type="ECO:0000256" key="1">
    <source>
        <dbReference type="ARBA" id="ARBA00006885"/>
    </source>
</evidence>
<dbReference type="InterPro" id="IPR023393">
    <property type="entry name" value="START-like_dom_sf"/>
</dbReference>
<comment type="subunit">
    <text evidence="2">Interacts with coenzyme Q.</text>
</comment>
<evidence type="ECO:0000256" key="2">
    <source>
        <dbReference type="ARBA" id="ARBA00011814"/>
    </source>
</evidence>
<feature type="domain" description="Coenzyme Q-binding protein COQ10 START" evidence="4">
    <location>
        <begin position="88"/>
        <end position="239"/>
    </location>
</feature>
<evidence type="ECO:0000313" key="6">
    <source>
        <dbReference type="Proteomes" id="UP000326198"/>
    </source>
</evidence>
<keyword evidence="6" id="KW-1185">Reference proteome</keyword>
<sequence length="249" mass="27872">MRPSVIPRHLSRHITPSRCFATPSQYYFQRPATQLLLVSNSTPIVKTPHLLNFQTPRCFHLPSIASLLSNNGNGNGNSSRTLTATRTLPYTPDSLYRVISSVESYSQFLPFLTASTVTHRDPGTGYPTRAFLTVGYGPLSETFTSRVDCDRSRWIVEARSGAKFGIDSKDGQAGGNFPGANEGIFEYLSTKWELVPLESDRAMTKVNLEIQFEFRNQLHAAMMSAVEGQMAGVMIEAFEKRIRDVEERR</sequence>
<accession>A0A5N7BCM1</accession>
<reference evidence="5 6" key="1">
    <citation type="submission" date="2019-04" db="EMBL/GenBank/DDBJ databases">
        <title>Friends and foes A comparative genomics studyof 23 Aspergillus species from section Flavi.</title>
        <authorList>
            <consortium name="DOE Joint Genome Institute"/>
            <person name="Kjaerbolling I."/>
            <person name="Vesth T."/>
            <person name="Frisvad J.C."/>
            <person name="Nybo J.L."/>
            <person name="Theobald S."/>
            <person name="Kildgaard S."/>
            <person name="Isbrandt T."/>
            <person name="Kuo A."/>
            <person name="Sato A."/>
            <person name="Lyhne E.K."/>
            <person name="Kogle M.E."/>
            <person name="Wiebenga A."/>
            <person name="Kun R.S."/>
            <person name="Lubbers R.J."/>
            <person name="Makela M.R."/>
            <person name="Barry K."/>
            <person name="Chovatia M."/>
            <person name="Clum A."/>
            <person name="Daum C."/>
            <person name="Haridas S."/>
            <person name="He G."/>
            <person name="LaButti K."/>
            <person name="Lipzen A."/>
            <person name="Mondo S."/>
            <person name="Riley R."/>
            <person name="Salamov A."/>
            <person name="Simmons B.A."/>
            <person name="Magnuson J.K."/>
            <person name="Henrissat B."/>
            <person name="Mortensen U.H."/>
            <person name="Larsen T.O."/>
            <person name="Devries R.P."/>
            <person name="Grigoriev I.V."/>
            <person name="Machida M."/>
            <person name="Baker S.E."/>
            <person name="Andersen M.R."/>
        </authorList>
    </citation>
    <scope>NUCLEOTIDE SEQUENCE [LARGE SCALE GENOMIC DNA]</scope>
    <source>
        <strain evidence="5 6">IBT 29228</strain>
    </source>
</reference>
<dbReference type="CDD" id="cd07813">
    <property type="entry name" value="COQ10p_like"/>
    <property type="match status" value="1"/>
</dbReference>
<comment type="similarity">
    <text evidence="1">Belongs to the COQ10 family.</text>
</comment>
<dbReference type="InterPro" id="IPR005031">
    <property type="entry name" value="COQ10_START"/>
</dbReference>
<dbReference type="Proteomes" id="UP000326198">
    <property type="component" value="Unassembled WGS sequence"/>
</dbReference>
<proteinExistence type="inferred from homology"/>
<dbReference type="PANTHER" id="PTHR12901">
    <property type="entry name" value="SPERM PROTEIN HOMOLOG"/>
    <property type="match status" value="1"/>
</dbReference>
<dbReference type="InterPro" id="IPR044996">
    <property type="entry name" value="COQ10-like"/>
</dbReference>
<dbReference type="Gene3D" id="3.30.530.20">
    <property type="match status" value="1"/>
</dbReference>
<gene>
    <name evidence="5" type="ORF">BDV26DRAFT_259370</name>
</gene>
<evidence type="ECO:0000259" key="4">
    <source>
        <dbReference type="Pfam" id="PF03364"/>
    </source>
</evidence>
<dbReference type="GO" id="GO:0005739">
    <property type="term" value="C:mitochondrion"/>
    <property type="evidence" value="ECO:0007669"/>
    <property type="project" value="TreeGrafter"/>
</dbReference>
<organism evidence="5 6">
    <name type="scientific">Aspergillus bertholletiae</name>
    <dbReference type="NCBI Taxonomy" id="1226010"/>
    <lineage>
        <taxon>Eukaryota</taxon>
        <taxon>Fungi</taxon>
        <taxon>Dikarya</taxon>
        <taxon>Ascomycota</taxon>
        <taxon>Pezizomycotina</taxon>
        <taxon>Eurotiomycetes</taxon>
        <taxon>Eurotiomycetidae</taxon>
        <taxon>Eurotiales</taxon>
        <taxon>Aspergillaceae</taxon>
        <taxon>Aspergillus</taxon>
        <taxon>Aspergillus subgen. Circumdati</taxon>
    </lineage>
</organism>
<dbReference type="GO" id="GO:0045333">
    <property type="term" value="P:cellular respiration"/>
    <property type="evidence" value="ECO:0007669"/>
    <property type="project" value="InterPro"/>
</dbReference>
<dbReference type="EMBL" id="ML736194">
    <property type="protein sequence ID" value="KAE8379407.1"/>
    <property type="molecule type" value="Genomic_DNA"/>
</dbReference>
<evidence type="ECO:0000256" key="3">
    <source>
        <dbReference type="ARBA" id="ARBA00024947"/>
    </source>
</evidence>
<dbReference type="Pfam" id="PF03364">
    <property type="entry name" value="Polyketide_cyc"/>
    <property type="match status" value="1"/>
</dbReference>
<name>A0A5N7BCM1_9EURO</name>
<dbReference type="GO" id="GO:0048039">
    <property type="term" value="F:ubiquinone binding"/>
    <property type="evidence" value="ECO:0007669"/>
    <property type="project" value="InterPro"/>
</dbReference>
<dbReference type="PANTHER" id="PTHR12901:SF10">
    <property type="entry name" value="COENZYME Q-BINDING PROTEIN COQ10, MITOCHONDRIAL"/>
    <property type="match status" value="1"/>
</dbReference>
<protein>
    <recommendedName>
        <fullName evidence="4">Coenzyme Q-binding protein COQ10 START domain-containing protein</fullName>
    </recommendedName>
</protein>
<dbReference type="AlphaFoldDB" id="A0A5N7BCM1"/>